<sequence length="250" mass="28904">MRTIFYHLILVGTFIYGSFVHYWYLIFNRGEKRYKYVCKIGKNWGKNLIWGAGSNVSVIYKNGSEEEVKKIHDTNEAVILISNHQSNVDIPALLGYLPLDFSFIAKKEMKKWPAIGRWMRSFDCIFLDRKNARQGMKDMKDAISKIKKGHSYVIFPEGSRSEDGTIGEFKKGSFKLATDTNARILPITIVGTYQVQSRKSLKVTPNKNIKIIVDKPVDLKEMSREEKKDVHNIVNKIIKNNFEEYNLKQG</sequence>
<keyword evidence="8" id="KW-0812">Transmembrane</keyword>
<dbReference type="GO" id="GO:0016020">
    <property type="term" value="C:membrane"/>
    <property type="evidence" value="ECO:0007669"/>
    <property type="project" value="InterPro"/>
</dbReference>
<organism evidence="10 11">
    <name type="scientific">Leptotrichia buccalis (strain ATCC 14201 / DSM 1135 / JCM 12969 / NCTC 10249 / C-1013-b)</name>
    <dbReference type="NCBI Taxonomy" id="523794"/>
    <lineage>
        <taxon>Bacteria</taxon>
        <taxon>Fusobacteriati</taxon>
        <taxon>Fusobacteriota</taxon>
        <taxon>Fusobacteriia</taxon>
        <taxon>Fusobacteriales</taxon>
        <taxon>Leptotrichiaceae</taxon>
        <taxon>Leptotrichia</taxon>
    </lineage>
</organism>
<keyword evidence="8" id="KW-0472">Membrane</keyword>
<gene>
    <name evidence="10" type="ordered locus">Lebu_1698</name>
</gene>
<dbReference type="NCBIfam" id="TIGR00530">
    <property type="entry name" value="AGP_acyltrn"/>
    <property type="match status" value="1"/>
</dbReference>
<dbReference type="eggNOG" id="COG0204">
    <property type="taxonomic scope" value="Bacteria"/>
</dbReference>
<comment type="pathway">
    <text evidence="1">Lipid metabolism.</text>
</comment>
<evidence type="ECO:0000256" key="4">
    <source>
        <dbReference type="ARBA" id="ARBA00022679"/>
    </source>
</evidence>
<keyword evidence="11" id="KW-1185">Reference proteome</keyword>
<evidence type="ECO:0000256" key="7">
    <source>
        <dbReference type="RuleBase" id="RU361267"/>
    </source>
</evidence>
<evidence type="ECO:0000256" key="6">
    <source>
        <dbReference type="ARBA" id="ARBA00023315"/>
    </source>
</evidence>
<reference evidence="10 11" key="1">
    <citation type="journal article" date="2009" name="Stand. Genomic Sci.">
        <title>Complete genome sequence of Leptotrichia buccalis type strain (C-1013-b).</title>
        <authorList>
            <person name="Ivanova N."/>
            <person name="Gronow S."/>
            <person name="Lapidus A."/>
            <person name="Copeland A."/>
            <person name="Glavina Del Rio T."/>
            <person name="Nolan M."/>
            <person name="Lucas S."/>
            <person name="Chen F."/>
            <person name="Tice H."/>
            <person name="Cheng J.F."/>
            <person name="Saunders E."/>
            <person name="Bruce D."/>
            <person name="Goodwin L."/>
            <person name="Brettin T."/>
            <person name="Detter J.C."/>
            <person name="Han C."/>
            <person name="Pitluck S."/>
            <person name="Mikhailova N."/>
            <person name="Pati A."/>
            <person name="Mavrommatis K."/>
            <person name="Chen A."/>
            <person name="Palaniappan K."/>
            <person name="Land M."/>
            <person name="Hauser L."/>
            <person name="Chang Y.J."/>
            <person name="Jeffries C.D."/>
            <person name="Chain P."/>
            <person name="Rohde C."/>
            <person name="Goker M."/>
            <person name="Bristow J."/>
            <person name="Eisen J.A."/>
            <person name="Markowitz V."/>
            <person name="Hugenholtz P."/>
            <person name="Kyrpides N.C."/>
            <person name="Klenk H.P."/>
        </authorList>
    </citation>
    <scope>NUCLEOTIDE SEQUENCE [LARGE SCALE GENOMIC DNA]</scope>
    <source>
        <strain evidence="11">ATCC 14201 / DSM 1135 / JCM 12969 / NCTC 10249 / C-1013-b</strain>
    </source>
</reference>
<proteinExistence type="inferred from homology"/>
<dbReference type="EC" id="2.3.1.51" evidence="7"/>
<protein>
    <recommendedName>
        <fullName evidence="7">1-acyl-sn-glycerol-3-phosphate acyltransferase</fullName>
        <ecNumber evidence="7">2.3.1.51</ecNumber>
    </recommendedName>
</protein>
<dbReference type="RefSeq" id="WP_015769909.1">
    <property type="nucleotide sequence ID" value="NC_013192.1"/>
</dbReference>
<keyword evidence="6 7" id="KW-0012">Acyltransferase</keyword>
<dbReference type="PANTHER" id="PTHR10434:SF64">
    <property type="entry name" value="1-ACYL-SN-GLYCEROL-3-PHOSPHATE ACYLTRANSFERASE-RELATED"/>
    <property type="match status" value="1"/>
</dbReference>
<feature type="transmembrane region" description="Helical" evidence="8">
    <location>
        <begin position="6"/>
        <end position="25"/>
    </location>
</feature>
<dbReference type="STRING" id="523794.Lebu_1698"/>
<dbReference type="OrthoDB" id="9803035at2"/>
<dbReference type="SMART" id="SM00563">
    <property type="entry name" value="PlsC"/>
    <property type="match status" value="1"/>
</dbReference>
<evidence type="ECO:0000259" key="9">
    <source>
        <dbReference type="SMART" id="SM00563"/>
    </source>
</evidence>
<keyword evidence="7" id="KW-1208">Phospholipid metabolism</keyword>
<evidence type="ECO:0000256" key="5">
    <source>
        <dbReference type="ARBA" id="ARBA00023098"/>
    </source>
</evidence>
<keyword evidence="3 7" id="KW-0444">Lipid biosynthesis</keyword>
<evidence type="ECO:0000256" key="2">
    <source>
        <dbReference type="ARBA" id="ARBA00008655"/>
    </source>
</evidence>
<dbReference type="EMBL" id="CP001685">
    <property type="protein sequence ID" value="ACV39569.1"/>
    <property type="molecule type" value="Genomic_DNA"/>
</dbReference>
<evidence type="ECO:0000256" key="8">
    <source>
        <dbReference type="SAM" id="Phobius"/>
    </source>
</evidence>
<comment type="catalytic activity">
    <reaction evidence="7">
        <text>a 1-acyl-sn-glycero-3-phosphate + an acyl-CoA = a 1,2-diacyl-sn-glycero-3-phosphate + CoA</text>
        <dbReference type="Rhea" id="RHEA:19709"/>
        <dbReference type="ChEBI" id="CHEBI:57287"/>
        <dbReference type="ChEBI" id="CHEBI:57970"/>
        <dbReference type="ChEBI" id="CHEBI:58342"/>
        <dbReference type="ChEBI" id="CHEBI:58608"/>
        <dbReference type="EC" id="2.3.1.51"/>
    </reaction>
</comment>
<evidence type="ECO:0000313" key="11">
    <source>
        <dbReference type="Proteomes" id="UP000001910"/>
    </source>
</evidence>
<dbReference type="GO" id="GO:0006654">
    <property type="term" value="P:phosphatidic acid biosynthetic process"/>
    <property type="evidence" value="ECO:0007669"/>
    <property type="project" value="TreeGrafter"/>
</dbReference>
<evidence type="ECO:0000313" key="10">
    <source>
        <dbReference type="EMBL" id="ACV39569.1"/>
    </source>
</evidence>
<dbReference type="CDD" id="cd07989">
    <property type="entry name" value="LPLAT_AGPAT-like"/>
    <property type="match status" value="1"/>
</dbReference>
<name>C7NBN8_LEPBD</name>
<dbReference type="AlphaFoldDB" id="C7NBN8"/>
<dbReference type="Proteomes" id="UP000001910">
    <property type="component" value="Chromosome"/>
</dbReference>
<feature type="domain" description="Phospholipid/glycerol acyltransferase" evidence="9">
    <location>
        <begin position="78"/>
        <end position="192"/>
    </location>
</feature>
<comment type="domain">
    <text evidence="7">The HXXXXD motif is essential for acyltransferase activity and may constitute the binding site for the phosphate moiety of the glycerol-3-phosphate.</text>
</comment>
<dbReference type="PANTHER" id="PTHR10434">
    <property type="entry name" value="1-ACYL-SN-GLYCEROL-3-PHOSPHATE ACYLTRANSFERASE"/>
    <property type="match status" value="1"/>
</dbReference>
<dbReference type="InterPro" id="IPR004552">
    <property type="entry name" value="AGP_acyltrans"/>
</dbReference>
<evidence type="ECO:0000256" key="3">
    <source>
        <dbReference type="ARBA" id="ARBA00022516"/>
    </source>
</evidence>
<dbReference type="InterPro" id="IPR002123">
    <property type="entry name" value="Plipid/glycerol_acylTrfase"/>
</dbReference>
<dbReference type="KEGG" id="lba:Lebu_1698"/>
<dbReference type="Pfam" id="PF01553">
    <property type="entry name" value="Acyltransferase"/>
    <property type="match status" value="1"/>
</dbReference>
<dbReference type="HOGENOM" id="CLU_027938_6_1_0"/>
<evidence type="ECO:0000256" key="1">
    <source>
        <dbReference type="ARBA" id="ARBA00005189"/>
    </source>
</evidence>
<keyword evidence="8" id="KW-1133">Transmembrane helix</keyword>
<comment type="similarity">
    <text evidence="2 7">Belongs to the 1-acyl-sn-glycerol-3-phosphate acyltransferase family.</text>
</comment>
<keyword evidence="4 7" id="KW-0808">Transferase</keyword>
<dbReference type="GO" id="GO:0003841">
    <property type="term" value="F:1-acylglycerol-3-phosphate O-acyltransferase activity"/>
    <property type="evidence" value="ECO:0007669"/>
    <property type="project" value="UniProtKB-UniRule"/>
</dbReference>
<keyword evidence="7" id="KW-0594">Phospholipid biosynthesis</keyword>
<dbReference type="SUPFAM" id="SSF69593">
    <property type="entry name" value="Glycerol-3-phosphate (1)-acyltransferase"/>
    <property type="match status" value="1"/>
</dbReference>
<accession>C7NBN8</accession>
<keyword evidence="5 7" id="KW-0443">Lipid metabolism</keyword>